<keyword evidence="2" id="KW-1185">Reference proteome</keyword>
<accession>A0A7X1MBQ4</accession>
<dbReference type="EMBL" id="JACMSF010000036">
    <property type="protein sequence ID" value="MBC2905437.1"/>
    <property type="molecule type" value="Genomic_DNA"/>
</dbReference>
<gene>
    <name evidence="1" type="ORF">H4N64_28465</name>
</gene>
<evidence type="ECO:0000313" key="2">
    <source>
        <dbReference type="Proteomes" id="UP000584670"/>
    </source>
</evidence>
<dbReference type="Proteomes" id="UP000584670">
    <property type="component" value="Unassembled WGS sequence"/>
</dbReference>
<evidence type="ECO:0000313" key="1">
    <source>
        <dbReference type="EMBL" id="MBC2905437.1"/>
    </source>
</evidence>
<reference evidence="1 2" key="1">
    <citation type="submission" date="2020-08" db="EMBL/GenBank/DDBJ databases">
        <title>Streptomyces sp. PSKA01 genome sequencing and assembly.</title>
        <authorList>
            <person name="Mandal S."/>
            <person name="Maiti P.K."/>
            <person name="Das P."/>
        </authorList>
    </citation>
    <scope>NUCLEOTIDE SEQUENCE [LARGE SCALE GENOMIC DNA]</scope>
    <source>
        <strain evidence="1 2">PSKA01</strain>
    </source>
</reference>
<dbReference type="AlphaFoldDB" id="A0A7X1MBQ4"/>
<name>A0A7X1MBQ4_9ACTN</name>
<sequence>MDVFGCAGCGAALSVPVSRVAFPEHAHQGYGHVLLPALMEPGTYAVDPEPSGVPWRQYDEVGAEEAAARGVYAPVYMLSFGGPGRIALAPGDSRGLALIPERCEGYCLGLNGGDGPNLACQRCGDAVATRTDDCGIWPAVWLEPGAVRRVPGGGPAPEPSVRATPPIDQDGGWDGRWRAAVGAALAHLVVAGEGEPVVFPDGLLAEMFGRAAAVILLPGRPAKSVGLAGPGLTTTAAIALVPRDPRTGEPWQPPAPVPTVPLAADVWAYLADPREISPLPASGTLPDGVLRDDYPLPPHPGYTFHPDRRLFLHTLARHPAVRRPHIRAIYDRLWTAPNPVLW</sequence>
<proteinExistence type="predicted"/>
<dbReference type="RefSeq" id="WP_186285290.1">
    <property type="nucleotide sequence ID" value="NZ_JACMSF010000036.1"/>
</dbReference>
<protein>
    <submittedName>
        <fullName evidence="1">Uncharacterized protein</fullName>
    </submittedName>
</protein>
<comment type="caution">
    <text evidence="1">The sequence shown here is derived from an EMBL/GenBank/DDBJ whole genome shotgun (WGS) entry which is preliminary data.</text>
</comment>
<organism evidence="1 2">
    <name type="scientific">Streptomyces cupreus</name>
    <dbReference type="NCBI Taxonomy" id="2759956"/>
    <lineage>
        <taxon>Bacteria</taxon>
        <taxon>Bacillati</taxon>
        <taxon>Actinomycetota</taxon>
        <taxon>Actinomycetes</taxon>
        <taxon>Kitasatosporales</taxon>
        <taxon>Streptomycetaceae</taxon>
        <taxon>Streptomyces</taxon>
    </lineage>
</organism>